<name>A0ABR5A5C3_9BACL</name>
<evidence type="ECO:0000313" key="4">
    <source>
        <dbReference type="Proteomes" id="UP000054526"/>
    </source>
</evidence>
<organism evidence="3 4">
    <name type="scientific">Cohnella kolymensis</name>
    <dbReference type="NCBI Taxonomy" id="1590652"/>
    <lineage>
        <taxon>Bacteria</taxon>
        <taxon>Bacillati</taxon>
        <taxon>Bacillota</taxon>
        <taxon>Bacilli</taxon>
        <taxon>Bacillales</taxon>
        <taxon>Paenibacillaceae</taxon>
        <taxon>Cohnella</taxon>
    </lineage>
</organism>
<proteinExistence type="predicted"/>
<evidence type="ECO:0000256" key="2">
    <source>
        <dbReference type="SAM" id="SignalP"/>
    </source>
</evidence>
<accession>A0ABR5A5C3</accession>
<sequence>MQKAMTTRRIVSLCIAVILMLSFVAACGKGESTKPSAAAAQSPAASDKPSESGTPAAGAFPADIAGLAAYEGADRQEKLIEAAKKRRQA</sequence>
<feature type="signal peptide" evidence="2">
    <location>
        <begin position="1"/>
        <end position="26"/>
    </location>
</feature>
<evidence type="ECO:0000313" key="3">
    <source>
        <dbReference type="EMBL" id="KIL35963.1"/>
    </source>
</evidence>
<gene>
    <name evidence="3" type="ORF">SD71_11495</name>
</gene>
<keyword evidence="4" id="KW-1185">Reference proteome</keyword>
<comment type="caution">
    <text evidence="3">The sequence shown here is derived from an EMBL/GenBank/DDBJ whole genome shotgun (WGS) entry which is preliminary data.</text>
</comment>
<feature type="chain" id="PRO_5046382452" description="Lipoprotein" evidence="2">
    <location>
        <begin position="27"/>
        <end position="89"/>
    </location>
</feature>
<dbReference type="Proteomes" id="UP000054526">
    <property type="component" value="Unassembled WGS sequence"/>
</dbReference>
<dbReference type="EMBL" id="JXAL01000016">
    <property type="protein sequence ID" value="KIL35963.1"/>
    <property type="molecule type" value="Genomic_DNA"/>
</dbReference>
<feature type="region of interest" description="Disordered" evidence="1">
    <location>
        <begin position="33"/>
        <end position="59"/>
    </location>
</feature>
<evidence type="ECO:0000256" key="1">
    <source>
        <dbReference type="SAM" id="MobiDB-lite"/>
    </source>
</evidence>
<dbReference type="PROSITE" id="PS51257">
    <property type="entry name" value="PROKAR_LIPOPROTEIN"/>
    <property type="match status" value="1"/>
</dbReference>
<dbReference type="RefSeq" id="WP_041062858.1">
    <property type="nucleotide sequence ID" value="NZ_JXAL01000016.1"/>
</dbReference>
<evidence type="ECO:0008006" key="5">
    <source>
        <dbReference type="Google" id="ProtNLM"/>
    </source>
</evidence>
<keyword evidence="2" id="KW-0732">Signal</keyword>
<reference evidence="3 4" key="1">
    <citation type="submission" date="2014-12" db="EMBL/GenBank/DDBJ databases">
        <title>Draft genome sequence of Cohnella kolymensis strain B-2846.</title>
        <authorList>
            <person name="Karlyshev A.V."/>
            <person name="Kudryashova E.B."/>
        </authorList>
    </citation>
    <scope>NUCLEOTIDE SEQUENCE [LARGE SCALE GENOMIC DNA]</scope>
    <source>
        <strain evidence="3 4">VKM B-2846</strain>
    </source>
</reference>
<feature type="compositionally biased region" description="Low complexity" evidence="1">
    <location>
        <begin position="35"/>
        <end position="47"/>
    </location>
</feature>
<protein>
    <recommendedName>
        <fullName evidence="5">Lipoprotein</fullName>
    </recommendedName>
</protein>